<dbReference type="AlphaFoldDB" id="A0AAD8V6Q0"/>
<comment type="caution">
    <text evidence="1">The sequence shown here is derived from an EMBL/GenBank/DDBJ whole genome shotgun (WGS) entry which is preliminary data.</text>
</comment>
<reference evidence="1" key="1">
    <citation type="submission" date="2021-06" db="EMBL/GenBank/DDBJ databases">
        <title>Comparative genomics, transcriptomics and evolutionary studies reveal genomic signatures of adaptation to plant cell wall in hemibiotrophic fungi.</title>
        <authorList>
            <consortium name="DOE Joint Genome Institute"/>
            <person name="Baroncelli R."/>
            <person name="Diaz J.F."/>
            <person name="Benocci T."/>
            <person name="Peng M."/>
            <person name="Battaglia E."/>
            <person name="Haridas S."/>
            <person name="Andreopoulos W."/>
            <person name="Labutti K."/>
            <person name="Pangilinan J."/>
            <person name="Floch G.L."/>
            <person name="Makela M.R."/>
            <person name="Henrissat B."/>
            <person name="Grigoriev I.V."/>
            <person name="Crouch J.A."/>
            <person name="De Vries R.P."/>
            <person name="Sukno S.A."/>
            <person name="Thon M.R."/>
        </authorList>
    </citation>
    <scope>NUCLEOTIDE SEQUENCE</scope>
    <source>
        <strain evidence="1">CBS 125086</strain>
    </source>
</reference>
<proteinExistence type="predicted"/>
<protein>
    <submittedName>
        <fullName evidence="1">Uncharacterized protein</fullName>
    </submittedName>
</protein>
<organism evidence="1 2">
    <name type="scientific">Colletotrichum navitas</name>
    <dbReference type="NCBI Taxonomy" id="681940"/>
    <lineage>
        <taxon>Eukaryota</taxon>
        <taxon>Fungi</taxon>
        <taxon>Dikarya</taxon>
        <taxon>Ascomycota</taxon>
        <taxon>Pezizomycotina</taxon>
        <taxon>Sordariomycetes</taxon>
        <taxon>Hypocreomycetidae</taxon>
        <taxon>Glomerellales</taxon>
        <taxon>Glomerellaceae</taxon>
        <taxon>Colletotrichum</taxon>
        <taxon>Colletotrichum graminicola species complex</taxon>
    </lineage>
</organism>
<name>A0AAD8V6Q0_9PEZI</name>
<evidence type="ECO:0000313" key="2">
    <source>
        <dbReference type="Proteomes" id="UP001230504"/>
    </source>
</evidence>
<gene>
    <name evidence="1" type="ORF">LY79DRAFT_131569</name>
</gene>
<dbReference type="GeneID" id="85435103"/>
<dbReference type="EMBL" id="JAHLJV010000019">
    <property type="protein sequence ID" value="KAK1594528.1"/>
    <property type="molecule type" value="Genomic_DNA"/>
</dbReference>
<evidence type="ECO:0000313" key="1">
    <source>
        <dbReference type="EMBL" id="KAK1594528.1"/>
    </source>
</evidence>
<accession>A0AAD8V6Q0</accession>
<sequence>MEGMRLDDGCVARKGVCMGLFAHTRVRSSSPSPSIARLHQQPGDFKGKYALPHTFPLHLRSKLSRQYSSTCLSPLFYLIRSTDSPFLLCHSLQSSAACYEPRRLRLPFPPLPSPINSTSSHHELAVYIFVSHLAYFLLALKFLAASPSLNAKFRPRQLPTIPSTSTDLPMPASQKTHSITSSRDVPVDVWDKGVLNLAA</sequence>
<keyword evidence="2" id="KW-1185">Reference proteome</keyword>
<dbReference type="RefSeq" id="XP_060415690.1">
    <property type="nucleotide sequence ID" value="XM_060550863.1"/>
</dbReference>
<dbReference type="Proteomes" id="UP001230504">
    <property type="component" value="Unassembled WGS sequence"/>
</dbReference>